<feature type="domain" description="ACT" evidence="15">
    <location>
        <begin position="335"/>
        <end position="413"/>
    </location>
</feature>
<evidence type="ECO:0000256" key="8">
    <source>
        <dbReference type="ARBA" id="ARBA00022857"/>
    </source>
</evidence>
<dbReference type="GO" id="GO:0009088">
    <property type="term" value="P:threonine biosynthetic process"/>
    <property type="evidence" value="ECO:0007669"/>
    <property type="project" value="UniProtKB-UniPathway"/>
</dbReference>
<dbReference type="SUPFAM" id="SSF51735">
    <property type="entry name" value="NAD(P)-binding Rossmann-fold domains"/>
    <property type="match status" value="1"/>
</dbReference>
<dbReference type="GO" id="GO:0009086">
    <property type="term" value="P:methionine biosynthetic process"/>
    <property type="evidence" value="ECO:0007669"/>
    <property type="project" value="UniProtKB-KW"/>
</dbReference>
<dbReference type="Pfam" id="PF03447">
    <property type="entry name" value="NAD_binding_3"/>
    <property type="match status" value="1"/>
</dbReference>
<dbReference type="GO" id="GO:0004412">
    <property type="term" value="F:homoserine dehydrogenase activity"/>
    <property type="evidence" value="ECO:0007669"/>
    <property type="project" value="UniProtKB-EC"/>
</dbReference>
<comment type="similarity">
    <text evidence="3 14">Belongs to the homoserine dehydrogenase family.</text>
</comment>
<keyword evidence="7 13" id="KW-0791">Threonine biosynthesis</keyword>
<evidence type="ECO:0000256" key="14">
    <source>
        <dbReference type="RuleBase" id="RU004171"/>
    </source>
</evidence>
<keyword evidence="6 13" id="KW-0028">Amino-acid biosynthesis</keyword>
<evidence type="ECO:0000256" key="7">
    <source>
        <dbReference type="ARBA" id="ARBA00022697"/>
    </source>
</evidence>
<dbReference type="PIRSF" id="PIRSF000098">
    <property type="entry name" value="Homoser_dehydrog"/>
    <property type="match status" value="1"/>
</dbReference>
<evidence type="ECO:0000256" key="6">
    <source>
        <dbReference type="ARBA" id="ARBA00022605"/>
    </source>
</evidence>
<dbReference type="NCBIfam" id="NF004976">
    <property type="entry name" value="PRK06349.1"/>
    <property type="match status" value="1"/>
</dbReference>
<dbReference type="PROSITE" id="PS01042">
    <property type="entry name" value="HOMOSER_DHGENASE"/>
    <property type="match status" value="1"/>
</dbReference>
<feature type="active site" description="Proton donor" evidence="11">
    <location>
        <position position="191"/>
    </location>
</feature>
<evidence type="ECO:0000259" key="15">
    <source>
        <dbReference type="PROSITE" id="PS51671"/>
    </source>
</evidence>
<evidence type="ECO:0000256" key="5">
    <source>
        <dbReference type="ARBA" id="ARBA00013376"/>
    </source>
</evidence>
<dbReference type="InterPro" id="IPR001342">
    <property type="entry name" value="HDH_cat"/>
</dbReference>
<dbReference type="GO" id="GO:0050661">
    <property type="term" value="F:NADP binding"/>
    <property type="evidence" value="ECO:0007669"/>
    <property type="project" value="InterPro"/>
</dbReference>
<evidence type="ECO:0000256" key="9">
    <source>
        <dbReference type="ARBA" id="ARBA00023002"/>
    </source>
</evidence>
<dbReference type="Pfam" id="PF01842">
    <property type="entry name" value="ACT"/>
    <property type="match status" value="1"/>
</dbReference>
<evidence type="ECO:0000256" key="1">
    <source>
        <dbReference type="ARBA" id="ARBA00005056"/>
    </source>
</evidence>
<dbReference type="Pfam" id="PF00742">
    <property type="entry name" value="Homoserine_dh"/>
    <property type="match status" value="1"/>
</dbReference>
<evidence type="ECO:0000256" key="13">
    <source>
        <dbReference type="RuleBase" id="RU000579"/>
    </source>
</evidence>
<dbReference type="EC" id="1.1.1.3" evidence="4 13"/>
<dbReference type="InterPro" id="IPR045865">
    <property type="entry name" value="ACT-like_dom_sf"/>
</dbReference>
<gene>
    <name evidence="16" type="ORF">A2008_06485</name>
</gene>
<evidence type="ECO:0000256" key="2">
    <source>
        <dbReference type="ARBA" id="ARBA00005062"/>
    </source>
</evidence>
<dbReference type="SUPFAM" id="SSF55347">
    <property type="entry name" value="Glyceraldehyde-3-phosphate dehydrogenase-like, C-terminal domain"/>
    <property type="match status" value="1"/>
</dbReference>
<dbReference type="STRING" id="1817813.A2008_06485"/>
<comment type="caution">
    <text evidence="16">The sequence shown here is derived from an EMBL/GenBank/DDBJ whole genome shotgun (WGS) entry which is preliminary data.</text>
</comment>
<organism evidence="16 17">
    <name type="scientific">Candidatus Wallbacteria bacterium GWC2_49_35</name>
    <dbReference type="NCBI Taxonomy" id="1817813"/>
    <lineage>
        <taxon>Bacteria</taxon>
        <taxon>Candidatus Walliibacteriota</taxon>
    </lineage>
</organism>
<dbReference type="Proteomes" id="UP000178735">
    <property type="component" value="Unassembled WGS sequence"/>
</dbReference>
<keyword evidence="10 13" id="KW-0486">Methionine biosynthesis</keyword>
<dbReference type="FunFam" id="3.30.360.10:FF:000005">
    <property type="entry name" value="Homoserine dehydrogenase"/>
    <property type="match status" value="1"/>
</dbReference>
<dbReference type="SUPFAM" id="SSF55021">
    <property type="entry name" value="ACT-like"/>
    <property type="match status" value="1"/>
</dbReference>
<evidence type="ECO:0000256" key="11">
    <source>
        <dbReference type="PIRSR" id="PIRSR000098-1"/>
    </source>
</evidence>
<feature type="binding site" evidence="12">
    <location>
        <position position="176"/>
    </location>
    <ligand>
        <name>L-homoserine</name>
        <dbReference type="ChEBI" id="CHEBI:57476"/>
    </ligand>
</feature>
<comment type="pathway">
    <text evidence="2 13">Amino-acid biosynthesis; L-methionine biosynthesis via de novo pathway; L-homoserine from L-aspartate: step 3/3.</text>
</comment>
<keyword evidence="9 13" id="KW-0560">Oxidoreductase</keyword>
<name>A0A1F7WUY6_9BACT</name>
<feature type="binding site" evidence="12">
    <location>
        <begin position="6"/>
        <end position="13"/>
    </location>
    <ligand>
        <name>NADP(+)</name>
        <dbReference type="ChEBI" id="CHEBI:58349"/>
    </ligand>
</feature>
<feature type="binding site" evidence="12">
    <location>
        <position position="91"/>
    </location>
    <ligand>
        <name>NADPH</name>
        <dbReference type="ChEBI" id="CHEBI:57783"/>
    </ligand>
</feature>
<evidence type="ECO:0000256" key="3">
    <source>
        <dbReference type="ARBA" id="ARBA00006753"/>
    </source>
</evidence>
<reference evidence="16 17" key="1">
    <citation type="journal article" date="2016" name="Nat. Commun.">
        <title>Thousands of microbial genomes shed light on interconnected biogeochemical processes in an aquifer system.</title>
        <authorList>
            <person name="Anantharaman K."/>
            <person name="Brown C.T."/>
            <person name="Hug L.A."/>
            <person name="Sharon I."/>
            <person name="Castelle C.J."/>
            <person name="Probst A.J."/>
            <person name="Thomas B.C."/>
            <person name="Singh A."/>
            <person name="Wilkins M.J."/>
            <person name="Karaoz U."/>
            <person name="Brodie E.L."/>
            <person name="Williams K.H."/>
            <person name="Hubbard S.S."/>
            <person name="Banfield J.F."/>
        </authorList>
    </citation>
    <scope>NUCLEOTIDE SEQUENCE [LARGE SCALE GENOMIC DNA]</scope>
</reference>
<keyword evidence="8 12" id="KW-0521">NADP</keyword>
<evidence type="ECO:0000256" key="10">
    <source>
        <dbReference type="ARBA" id="ARBA00023167"/>
    </source>
</evidence>
<evidence type="ECO:0000256" key="12">
    <source>
        <dbReference type="PIRSR" id="PIRSR000098-2"/>
    </source>
</evidence>
<dbReference type="PANTHER" id="PTHR43331:SF1">
    <property type="entry name" value="HOMOSERINE DEHYDROGENASE"/>
    <property type="match status" value="1"/>
</dbReference>
<dbReference type="PROSITE" id="PS51671">
    <property type="entry name" value="ACT"/>
    <property type="match status" value="1"/>
</dbReference>
<dbReference type="PANTHER" id="PTHR43331">
    <property type="entry name" value="HOMOSERINE DEHYDROGENASE"/>
    <property type="match status" value="1"/>
</dbReference>
<dbReference type="AlphaFoldDB" id="A0A1F7WUY6"/>
<dbReference type="InterPro" id="IPR019811">
    <property type="entry name" value="HDH_CS"/>
</dbReference>
<dbReference type="InterPro" id="IPR036291">
    <property type="entry name" value="NAD(P)-bd_dom_sf"/>
</dbReference>
<dbReference type="UniPathway" id="UPA00051">
    <property type="reaction ID" value="UER00465"/>
</dbReference>
<evidence type="ECO:0000256" key="4">
    <source>
        <dbReference type="ARBA" id="ARBA00013213"/>
    </source>
</evidence>
<evidence type="ECO:0000313" key="17">
    <source>
        <dbReference type="Proteomes" id="UP000178735"/>
    </source>
</evidence>
<evidence type="ECO:0000313" key="16">
    <source>
        <dbReference type="EMBL" id="OGM06540.1"/>
    </source>
</evidence>
<comment type="pathway">
    <text evidence="1 13">Amino-acid biosynthesis; L-threonine biosynthesis; L-threonine from L-aspartate: step 3/5.</text>
</comment>
<dbReference type="Gene3D" id="3.30.70.260">
    <property type="match status" value="1"/>
</dbReference>
<dbReference type="Gene3D" id="3.40.50.720">
    <property type="entry name" value="NAD(P)-binding Rossmann-like Domain"/>
    <property type="match status" value="1"/>
</dbReference>
<dbReference type="EMBL" id="MGFH01000059">
    <property type="protein sequence ID" value="OGM06540.1"/>
    <property type="molecule type" value="Genomic_DNA"/>
</dbReference>
<dbReference type="InterPro" id="IPR016204">
    <property type="entry name" value="HDH"/>
</dbReference>
<dbReference type="InterPro" id="IPR002912">
    <property type="entry name" value="ACT_dom"/>
</dbReference>
<dbReference type="InterPro" id="IPR005106">
    <property type="entry name" value="Asp/hSer_DH_NAD-bd"/>
</dbReference>
<proteinExistence type="inferred from homology"/>
<comment type="catalytic activity">
    <reaction evidence="13">
        <text>L-homoserine + NADP(+) = L-aspartate 4-semialdehyde + NADPH + H(+)</text>
        <dbReference type="Rhea" id="RHEA:15761"/>
        <dbReference type="ChEBI" id="CHEBI:15378"/>
        <dbReference type="ChEBI" id="CHEBI:57476"/>
        <dbReference type="ChEBI" id="CHEBI:57783"/>
        <dbReference type="ChEBI" id="CHEBI:58349"/>
        <dbReference type="ChEBI" id="CHEBI:537519"/>
        <dbReference type="EC" id="1.1.1.3"/>
    </reaction>
</comment>
<dbReference type="Gene3D" id="3.30.360.10">
    <property type="entry name" value="Dihydrodipicolinate Reductase, domain 2"/>
    <property type="match status" value="1"/>
</dbReference>
<sequence>MKIAMLGFGNIGAGFYEEISSNYRDIEVVRALVRDIKKPRAIDSSKLTSDFNVILNDPSIEAVVDVTAGDASVKFIIEALKASKSVITANKMAVSLAGAEFIDIAIEKGVNFYFEAAVGGGIPVINLFNENVKPHRINKVIGILNGTTNYILTRMTDDGLEFGEALKLAQEKGFAEPDPTFDITGRDSAYKTTILKDLLYDYKCGAEDIYCQGIDKITKADLAYAQSIGCRIKLVGYIINSVSGLDIGVRPVFLSAGHPLAQVSNEFNAIYIEGSPIGEIMLYGRGAGAKPTTASLVADLLRLKRGEANVFNRAYGHSELKKHSMPEDLKSQRNYFRFTVLDVPGVISKITTIFEKYNISISSMKQDISSANEPANVIFTTHESKCSKIPRMIEEIKKNKFVISEPVWYKMGI</sequence>
<dbReference type="CDD" id="cd04881">
    <property type="entry name" value="ACT_HSDH-Hom"/>
    <property type="match status" value="1"/>
</dbReference>
<accession>A0A1F7WUY6</accession>
<dbReference type="UniPathway" id="UPA00050">
    <property type="reaction ID" value="UER00063"/>
</dbReference>
<protein>
    <recommendedName>
        <fullName evidence="5 13">Homoserine dehydrogenase</fullName>
        <ecNumber evidence="4 13">1.1.1.3</ecNumber>
    </recommendedName>
</protein>